<feature type="region of interest" description="Disordered" evidence="8">
    <location>
        <begin position="374"/>
        <end position="412"/>
    </location>
</feature>
<feature type="region of interest" description="Disordered" evidence="8">
    <location>
        <begin position="521"/>
        <end position="540"/>
    </location>
</feature>
<evidence type="ECO:0000256" key="1">
    <source>
        <dbReference type="ARBA" id="ARBA00004651"/>
    </source>
</evidence>
<dbReference type="AlphaFoldDB" id="A0A8W8KHD8"/>
<keyword evidence="5 9" id="KW-0812">Transmembrane</keyword>
<evidence type="ECO:0000256" key="6">
    <source>
        <dbReference type="ARBA" id="ARBA00022989"/>
    </source>
</evidence>
<dbReference type="PRINTS" id="PR00783">
    <property type="entry name" value="MINTRINSICP"/>
</dbReference>
<dbReference type="EnsemblMetazoa" id="G23899.7">
    <property type="protein sequence ID" value="G23899.7:cds"/>
    <property type="gene ID" value="G23899"/>
</dbReference>
<keyword evidence="11" id="KW-1185">Reference proteome</keyword>
<dbReference type="PROSITE" id="PS00221">
    <property type="entry name" value="MIP"/>
    <property type="match status" value="1"/>
</dbReference>
<feature type="transmembrane region" description="Helical" evidence="9">
    <location>
        <begin position="69"/>
        <end position="87"/>
    </location>
</feature>
<evidence type="ECO:0000256" key="4">
    <source>
        <dbReference type="ARBA" id="ARBA00022475"/>
    </source>
</evidence>
<keyword evidence="3" id="KW-0813">Transport</keyword>
<accession>A0A8W8KHD8</accession>
<dbReference type="InterPro" id="IPR034294">
    <property type="entry name" value="Aquaporin_transptr"/>
</dbReference>
<comment type="subcellular location">
    <subcellularLocation>
        <location evidence="1">Cell membrane</location>
        <topology evidence="1">Multi-pass membrane protein</topology>
    </subcellularLocation>
</comment>
<protein>
    <recommendedName>
        <fullName evidence="12">Aquaporin-4</fullName>
    </recommendedName>
</protein>
<reference evidence="10" key="1">
    <citation type="submission" date="2022-08" db="UniProtKB">
        <authorList>
            <consortium name="EnsemblMetazoa"/>
        </authorList>
    </citation>
    <scope>IDENTIFICATION</scope>
    <source>
        <strain evidence="10">05x7-T-G4-1.051#20</strain>
    </source>
</reference>
<feature type="transmembrane region" description="Helical" evidence="9">
    <location>
        <begin position="189"/>
        <end position="208"/>
    </location>
</feature>
<evidence type="ECO:0000256" key="3">
    <source>
        <dbReference type="ARBA" id="ARBA00022448"/>
    </source>
</evidence>
<dbReference type="SMR" id="A0A8W8KHD8"/>
<name>A0A8W8KHD8_MAGGI</name>
<feature type="transmembrane region" description="Helical" evidence="9">
    <location>
        <begin position="42"/>
        <end position="63"/>
    </location>
</feature>
<proteinExistence type="inferred from homology"/>
<dbReference type="NCBIfam" id="TIGR00861">
    <property type="entry name" value="MIP"/>
    <property type="match status" value="1"/>
</dbReference>
<dbReference type="SUPFAM" id="SSF81338">
    <property type="entry name" value="Aquaporin-like"/>
    <property type="match status" value="1"/>
</dbReference>
<dbReference type="GO" id="GO:0015250">
    <property type="term" value="F:water channel activity"/>
    <property type="evidence" value="ECO:0007669"/>
    <property type="project" value="TreeGrafter"/>
</dbReference>
<sequence length="613" mass="67710">MNRDTKYSGSGSGQSGCARRLCKARMATSLDDIRSLRFWRAVGAELLGTLILTMVGCGSVVTWDDDGKLVQIALCFGLSVATAVWIIGHVSGGHINPAVTVGFFVTRSISLARAIFYLLSQCIGAIIGAAVLYGLTPASHRHRGSLGLTMVNPELTGAQAFGVEFFITLILVLTVFASCDKKRKDLNGSFPLSIGLSVTMCHLFAIQYTGASMNTARSFGPAVIMNYWEYHWLRASLVNTQAEVHVTYNSFFRHPCPRADVHATELYSKRSIGKMVQPTVLRKRHSLKGLKLLPVIKKVRGGRPEGLKEFARMSKEKKTDVLELEEIENIVNSLTGENMIELLELAGRDIDVNEARWLLHCLIIFANEVGQPRGQALDDSTDPSTSASTGGSSTPVPLETAGPSKKRKHDVDTTLEERILSLEKTSKGEMVQELKEKVRTLCLQDDPSNALILLTLDELAKAARKLNHEEADMFEELYRQANRYQSKLQISNLCLSVLGGKVADAISKAISKCLKDKPETKAESKNEYVETQKRPESPLNGLYPCQPSLYPMMPGMYPNMFNMGGYNGYGNQGYRGGRQGYRPYRPKGPCHFCNSNMHLIKDCEKMKLAKGNK</sequence>
<evidence type="ECO:0008006" key="12">
    <source>
        <dbReference type="Google" id="ProtNLM"/>
    </source>
</evidence>
<evidence type="ECO:0000256" key="7">
    <source>
        <dbReference type="ARBA" id="ARBA00023136"/>
    </source>
</evidence>
<evidence type="ECO:0000313" key="10">
    <source>
        <dbReference type="EnsemblMetazoa" id="G23899.7:cds"/>
    </source>
</evidence>
<evidence type="ECO:0000313" key="11">
    <source>
        <dbReference type="Proteomes" id="UP000005408"/>
    </source>
</evidence>
<dbReference type="Proteomes" id="UP000005408">
    <property type="component" value="Unassembled WGS sequence"/>
</dbReference>
<feature type="transmembrane region" description="Helical" evidence="9">
    <location>
        <begin position="155"/>
        <end position="177"/>
    </location>
</feature>
<evidence type="ECO:0000256" key="9">
    <source>
        <dbReference type="SAM" id="Phobius"/>
    </source>
</evidence>
<dbReference type="PANTHER" id="PTHR19139">
    <property type="entry name" value="AQUAPORIN TRANSPORTER"/>
    <property type="match status" value="1"/>
</dbReference>
<organism evidence="10 11">
    <name type="scientific">Magallana gigas</name>
    <name type="common">Pacific oyster</name>
    <name type="synonym">Crassostrea gigas</name>
    <dbReference type="NCBI Taxonomy" id="29159"/>
    <lineage>
        <taxon>Eukaryota</taxon>
        <taxon>Metazoa</taxon>
        <taxon>Spiralia</taxon>
        <taxon>Lophotrochozoa</taxon>
        <taxon>Mollusca</taxon>
        <taxon>Bivalvia</taxon>
        <taxon>Autobranchia</taxon>
        <taxon>Pteriomorphia</taxon>
        <taxon>Ostreida</taxon>
        <taxon>Ostreoidea</taxon>
        <taxon>Ostreidae</taxon>
        <taxon>Magallana</taxon>
    </lineage>
</organism>
<dbReference type="Gene3D" id="1.20.1080.10">
    <property type="entry name" value="Glycerol uptake facilitator protein"/>
    <property type="match status" value="1"/>
</dbReference>
<feature type="compositionally biased region" description="Low complexity" evidence="8">
    <location>
        <begin position="382"/>
        <end position="395"/>
    </location>
</feature>
<keyword evidence="7 9" id="KW-0472">Membrane</keyword>
<keyword evidence="6 9" id="KW-1133">Transmembrane helix</keyword>
<dbReference type="CDD" id="cd00333">
    <property type="entry name" value="MIP"/>
    <property type="match status" value="1"/>
</dbReference>
<keyword evidence="4" id="KW-1003">Cell membrane</keyword>
<evidence type="ECO:0000256" key="2">
    <source>
        <dbReference type="ARBA" id="ARBA00006175"/>
    </source>
</evidence>
<dbReference type="InterPro" id="IPR022357">
    <property type="entry name" value="MIP_CS"/>
</dbReference>
<feature type="compositionally biased region" description="Basic and acidic residues" evidence="8">
    <location>
        <begin position="521"/>
        <end position="536"/>
    </location>
</feature>
<evidence type="ECO:0000256" key="8">
    <source>
        <dbReference type="SAM" id="MobiDB-lite"/>
    </source>
</evidence>
<dbReference type="PANTHER" id="PTHR19139:SF199">
    <property type="entry name" value="MIP17260P"/>
    <property type="match status" value="1"/>
</dbReference>
<feature type="transmembrane region" description="Helical" evidence="9">
    <location>
        <begin position="114"/>
        <end position="135"/>
    </location>
</feature>
<comment type="similarity">
    <text evidence="2">Belongs to the MIP/aquaporin (TC 1.A.8) family.</text>
</comment>
<dbReference type="GO" id="GO:0005886">
    <property type="term" value="C:plasma membrane"/>
    <property type="evidence" value="ECO:0007669"/>
    <property type="project" value="UniProtKB-SubCell"/>
</dbReference>
<evidence type="ECO:0000256" key="5">
    <source>
        <dbReference type="ARBA" id="ARBA00022692"/>
    </source>
</evidence>
<dbReference type="InterPro" id="IPR000425">
    <property type="entry name" value="MIP"/>
</dbReference>
<dbReference type="InterPro" id="IPR023271">
    <property type="entry name" value="Aquaporin-like"/>
</dbReference>
<dbReference type="Pfam" id="PF00230">
    <property type="entry name" value="MIP"/>
    <property type="match status" value="1"/>
</dbReference>